<accession>A0A8S0RSD9</accession>
<evidence type="ECO:0000256" key="1">
    <source>
        <dbReference type="SAM" id="Phobius"/>
    </source>
</evidence>
<gene>
    <name evidence="2" type="ORF">OLEA9_A071701</name>
</gene>
<feature type="transmembrane region" description="Helical" evidence="1">
    <location>
        <begin position="63"/>
        <end position="83"/>
    </location>
</feature>
<dbReference type="Gramene" id="OE9A071701T1">
    <property type="protein sequence ID" value="OE9A071701C1"/>
    <property type="gene ID" value="OE9A071701"/>
</dbReference>
<keyword evidence="1" id="KW-0472">Membrane</keyword>
<evidence type="ECO:0000313" key="3">
    <source>
        <dbReference type="Proteomes" id="UP000594638"/>
    </source>
</evidence>
<keyword evidence="1" id="KW-0812">Transmembrane</keyword>
<dbReference type="AlphaFoldDB" id="A0A8S0RSD9"/>
<sequence>MFIMVAAAMPSFGDFFGGIVLWWCGAANHDGGETVMAFDSVTQSGTHRDAHRAGELGGGGESVVMLVVGRSVIIVVVRAVVIVPSVGGGMRWSKVTMVVCVWDGMGDGGLSFIVLVIGFC</sequence>
<comment type="caution">
    <text evidence="2">The sequence shown here is derived from an EMBL/GenBank/DDBJ whole genome shotgun (WGS) entry which is preliminary data.</text>
</comment>
<dbReference type="Proteomes" id="UP000594638">
    <property type="component" value="Unassembled WGS sequence"/>
</dbReference>
<evidence type="ECO:0000313" key="2">
    <source>
        <dbReference type="EMBL" id="CAA2982174.1"/>
    </source>
</evidence>
<reference evidence="2 3" key="1">
    <citation type="submission" date="2019-12" db="EMBL/GenBank/DDBJ databases">
        <authorList>
            <person name="Alioto T."/>
            <person name="Alioto T."/>
            <person name="Gomez Garrido J."/>
        </authorList>
    </citation>
    <scope>NUCLEOTIDE SEQUENCE [LARGE SCALE GENOMIC DNA]</scope>
</reference>
<dbReference type="EMBL" id="CACTIH010003688">
    <property type="protein sequence ID" value="CAA2982174.1"/>
    <property type="molecule type" value="Genomic_DNA"/>
</dbReference>
<protein>
    <submittedName>
        <fullName evidence="2">Clathrin assembly protein At5g35200</fullName>
    </submittedName>
</protein>
<organism evidence="2 3">
    <name type="scientific">Olea europaea subsp. europaea</name>
    <dbReference type="NCBI Taxonomy" id="158383"/>
    <lineage>
        <taxon>Eukaryota</taxon>
        <taxon>Viridiplantae</taxon>
        <taxon>Streptophyta</taxon>
        <taxon>Embryophyta</taxon>
        <taxon>Tracheophyta</taxon>
        <taxon>Spermatophyta</taxon>
        <taxon>Magnoliopsida</taxon>
        <taxon>eudicotyledons</taxon>
        <taxon>Gunneridae</taxon>
        <taxon>Pentapetalae</taxon>
        <taxon>asterids</taxon>
        <taxon>lamiids</taxon>
        <taxon>Lamiales</taxon>
        <taxon>Oleaceae</taxon>
        <taxon>Oleeae</taxon>
        <taxon>Olea</taxon>
    </lineage>
</organism>
<keyword evidence="3" id="KW-1185">Reference proteome</keyword>
<feature type="transmembrane region" description="Helical" evidence="1">
    <location>
        <begin position="95"/>
        <end position="119"/>
    </location>
</feature>
<name>A0A8S0RSD9_OLEEU</name>
<proteinExistence type="predicted"/>
<keyword evidence="1" id="KW-1133">Transmembrane helix</keyword>